<dbReference type="InterPro" id="IPR018933">
    <property type="entry name" value="Netrin_module_non-TIMP"/>
</dbReference>
<dbReference type="InterPro" id="IPR050440">
    <property type="entry name" value="Laminin/Netrin_ECM"/>
</dbReference>
<gene>
    <name evidence="13" type="ORF">IRJ41_023938</name>
</gene>
<comment type="caution">
    <text evidence="9">Lacks conserved residue(s) required for the propagation of feature annotation.</text>
</comment>
<dbReference type="PANTHER" id="PTHR10574">
    <property type="entry name" value="NETRIN/LAMININ-RELATED"/>
    <property type="match status" value="1"/>
</dbReference>
<dbReference type="FunFam" id="2.10.25.10:FF:000333">
    <property type="entry name" value="netrin-4 isoform X2"/>
    <property type="match status" value="1"/>
</dbReference>
<dbReference type="GO" id="GO:0016477">
    <property type="term" value="P:cell migration"/>
    <property type="evidence" value="ECO:0007669"/>
    <property type="project" value="TreeGrafter"/>
</dbReference>
<dbReference type="GO" id="GO:0034446">
    <property type="term" value="P:substrate adhesion-dependent cell spreading"/>
    <property type="evidence" value="ECO:0007669"/>
    <property type="project" value="TreeGrafter"/>
</dbReference>
<feature type="domain" description="Laminin EGF-like" evidence="10">
    <location>
        <begin position="331"/>
        <end position="392"/>
    </location>
</feature>
<dbReference type="Pfam" id="PF01759">
    <property type="entry name" value="NTR"/>
    <property type="match status" value="1"/>
</dbReference>
<dbReference type="PANTHER" id="PTHR10574:SF419">
    <property type="entry name" value="LAMININ SUBUNIT ALPHA-3-RELATED"/>
    <property type="match status" value="1"/>
</dbReference>
<evidence type="ECO:0000313" key="14">
    <source>
        <dbReference type="Proteomes" id="UP001059041"/>
    </source>
</evidence>
<dbReference type="Gene3D" id="2.10.25.10">
    <property type="entry name" value="Laminin"/>
    <property type="match status" value="1"/>
</dbReference>
<evidence type="ECO:0000256" key="6">
    <source>
        <dbReference type="ARBA" id="ARBA00023157"/>
    </source>
</evidence>
<keyword evidence="3" id="KW-0272">Extracellular matrix</keyword>
<dbReference type="InterPro" id="IPR008993">
    <property type="entry name" value="TIMP-like_OB-fold"/>
</dbReference>
<comment type="subcellular location">
    <subcellularLocation>
        <location evidence="1">Secreted</location>
        <location evidence="1">Extracellular space</location>
        <location evidence="1">Extracellular matrix</location>
    </subcellularLocation>
</comment>
<reference evidence="13" key="1">
    <citation type="submission" date="2021-02" db="EMBL/GenBank/DDBJ databases">
        <title>Comparative genomics reveals that relaxation of natural selection precedes convergent phenotypic evolution of cavefish.</title>
        <authorList>
            <person name="Peng Z."/>
        </authorList>
    </citation>
    <scope>NUCLEOTIDE SEQUENCE</scope>
    <source>
        <tissue evidence="13">Muscle</tissue>
    </source>
</reference>
<evidence type="ECO:0000313" key="13">
    <source>
        <dbReference type="EMBL" id="KAI7814738.1"/>
    </source>
</evidence>
<dbReference type="FunFam" id="2.170.300.10:FF:000001">
    <property type="entry name" value="Laminin subunit beta-1"/>
    <property type="match status" value="1"/>
</dbReference>
<dbReference type="Gene3D" id="2.170.300.10">
    <property type="entry name" value="Tie2 ligand-binding domain superfamily"/>
    <property type="match status" value="1"/>
</dbReference>
<evidence type="ECO:0000256" key="9">
    <source>
        <dbReference type="PROSITE-ProRule" id="PRU00460"/>
    </source>
</evidence>
<keyword evidence="5" id="KW-0677">Repeat</keyword>
<dbReference type="Pfam" id="PF00053">
    <property type="entry name" value="EGF_laminin"/>
    <property type="match status" value="3"/>
</dbReference>
<evidence type="ECO:0000256" key="4">
    <source>
        <dbReference type="ARBA" id="ARBA00022729"/>
    </source>
</evidence>
<keyword evidence="7" id="KW-0325">Glycoprotein</keyword>
<dbReference type="Proteomes" id="UP001059041">
    <property type="component" value="Linkage Group LG1"/>
</dbReference>
<proteinExistence type="predicted"/>
<dbReference type="SMART" id="SM00643">
    <property type="entry name" value="C345C"/>
    <property type="match status" value="1"/>
</dbReference>
<accession>A0A9W8CCU7</accession>
<evidence type="ECO:0000256" key="5">
    <source>
        <dbReference type="ARBA" id="ARBA00022737"/>
    </source>
</evidence>
<dbReference type="Pfam" id="PF00055">
    <property type="entry name" value="Laminin_N"/>
    <property type="match status" value="1"/>
</dbReference>
<dbReference type="GO" id="GO:0043256">
    <property type="term" value="C:laminin complex"/>
    <property type="evidence" value="ECO:0007669"/>
    <property type="project" value="TreeGrafter"/>
</dbReference>
<dbReference type="SUPFAM" id="SSF57196">
    <property type="entry name" value="EGF/Laminin"/>
    <property type="match status" value="3"/>
</dbReference>
<name>A0A9W8CCU7_TRIRA</name>
<organism evidence="13 14">
    <name type="scientific">Triplophysa rosa</name>
    <name type="common">Cave loach</name>
    <dbReference type="NCBI Taxonomy" id="992332"/>
    <lineage>
        <taxon>Eukaryota</taxon>
        <taxon>Metazoa</taxon>
        <taxon>Chordata</taxon>
        <taxon>Craniata</taxon>
        <taxon>Vertebrata</taxon>
        <taxon>Euteleostomi</taxon>
        <taxon>Actinopterygii</taxon>
        <taxon>Neopterygii</taxon>
        <taxon>Teleostei</taxon>
        <taxon>Ostariophysi</taxon>
        <taxon>Cypriniformes</taxon>
        <taxon>Nemacheilidae</taxon>
        <taxon>Triplophysa</taxon>
    </lineage>
</organism>
<keyword evidence="2" id="KW-0964">Secreted</keyword>
<dbReference type="GO" id="GO:0070831">
    <property type="term" value="P:basement membrane assembly"/>
    <property type="evidence" value="ECO:0007669"/>
    <property type="project" value="TreeGrafter"/>
</dbReference>
<dbReference type="GO" id="GO:0009888">
    <property type="term" value="P:tissue development"/>
    <property type="evidence" value="ECO:0007669"/>
    <property type="project" value="TreeGrafter"/>
</dbReference>
<evidence type="ECO:0000256" key="3">
    <source>
        <dbReference type="ARBA" id="ARBA00022530"/>
    </source>
</evidence>
<evidence type="ECO:0000256" key="1">
    <source>
        <dbReference type="ARBA" id="ARBA00004498"/>
    </source>
</evidence>
<feature type="disulfide bond" evidence="9">
    <location>
        <begin position="360"/>
        <end position="369"/>
    </location>
</feature>
<dbReference type="CDD" id="cd00055">
    <property type="entry name" value="EGF_Lam"/>
    <property type="match status" value="3"/>
</dbReference>
<dbReference type="SUPFAM" id="SSF50242">
    <property type="entry name" value="TIMP-like"/>
    <property type="match status" value="1"/>
</dbReference>
<dbReference type="Gene3D" id="2.60.120.260">
    <property type="entry name" value="Galactose-binding domain-like"/>
    <property type="match status" value="1"/>
</dbReference>
<feature type="domain" description="NTR" evidence="11">
    <location>
        <begin position="483"/>
        <end position="605"/>
    </location>
</feature>
<dbReference type="PROSITE" id="PS50027">
    <property type="entry name" value="EGF_LAM_2"/>
    <property type="match status" value="2"/>
</dbReference>
<dbReference type="PROSITE" id="PS51117">
    <property type="entry name" value="LAMININ_NTER"/>
    <property type="match status" value="1"/>
</dbReference>
<sequence>KSCYYLHSERLWRGIRFFCLLCVFFAALVISVPHPARSGCENRVCNPRMGNLAVGRPVWTISQCGLKSPERYCHYTMDRCVPHCEVCDASVTHLAHSPASMTDSPFKHPPTWWQSAQGITIETLQLDLEVEFYFTHLIIIFRSPRPGAMAIERSQDFGHTWSALRLYAHNCSEVFNLEDGHRCTEKYSTALPCSNGEVIYRALSPWDKLDPYSITAQAHLSITNIRVRLLQPQTCPCQHKFPDANFATAHYAIYDLISKGGCLCHGHADQCIPAGDQQIKHLTNKHMVHGKCVCRHHTAGDHCERCDRLYNDRPWQPANGLTGQAHQCIKCKCNGHAESCQFDETVWLRSGQRSGGVCDCLHNTSGRHCQHCKSGFYRDPERPLTDPDSCTPCMCNRVGSTYCNPDNRDCVCKPGVAGPHCDHCRMGYWGFDEYGCKPCQCASDCDPYTGGCLNRSESDFNSRENHLFLTEELFSALRHPDKCVCKQQALGNSKAFCNMKKAYAVKVRVLGAHDKGSHAEVDVQVLKVLWDNLSISLSPGNVTLYPESWTLRGCTCPVLYPGMEYLVIGHEDVKKGHLMVNMKSLVKPWRPSLSRKVHQLFKTICS</sequence>
<evidence type="ECO:0000256" key="8">
    <source>
        <dbReference type="ARBA" id="ARBA00023292"/>
    </source>
</evidence>
<dbReference type="SMART" id="SM00136">
    <property type="entry name" value="LamNT"/>
    <property type="match status" value="1"/>
</dbReference>
<feature type="domain" description="Laminin EGF-like" evidence="10">
    <location>
        <begin position="393"/>
        <end position="438"/>
    </location>
</feature>
<evidence type="ECO:0000256" key="2">
    <source>
        <dbReference type="ARBA" id="ARBA00022525"/>
    </source>
</evidence>
<dbReference type="Gene3D" id="2.40.50.120">
    <property type="match status" value="1"/>
</dbReference>
<dbReference type="PROSITE" id="PS01248">
    <property type="entry name" value="EGF_LAM_1"/>
    <property type="match status" value="1"/>
</dbReference>
<evidence type="ECO:0000259" key="11">
    <source>
        <dbReference type="PROSITE" id="PS50189"/>
    </source>
</evidence>
<feature type="non-terminal residue" evidence="13">
    <location>
        <position position="606"/>
    </location>
</feature>
<evidence type="ECO:0000259" key="12">
    <source>
        <dbReference type="PROSITE" id="PS51117"/>
    </source>
</evidence>
<evidence type="ECO:0000256" key="7">
    <source>
        <dbReference type="ARBA" id="ARBA00023180"/>
    </source>
</evidence>
<dbReference type="GO" id="GO:0009887">
    <property type="term" value="P:animal organ morphogenesis"/>
    <property type="evidence" value="ECO:0007669"/>
    <property type="project" value="TreeGrafter"/>
</dbReference>
<keyword evidence="6 9" id="KW-1015">Disulfide bond</keyword>
<feature type="domain" description="Laminin N-terminal" evidence="12">
    <location>
        <begin position="41"/>
        <end position="261"/>
    </location>
</feature>
<evidence type="ECO:0000259" key="10">
    <source>
        <dbReference type="PROSITE" id="PS50027"/>
    </source>
</evidence>
<protein>
    <submittedName>
        <fullName evidence="13">Netrin-4</fullName>
    </submittedName>
</protein>
<keyword evidence="8 9" id="KW-0424">Laminin EGF-like domain</keyword>
<keyword evidence="14" id="KW-1185">Reference proteome</keyword>
<dbReference type="EMBL" id="JAFHDT010000001">
    <property type="protein sequence ID" value="KAI7814738.1"/>
    <property type="molecule type" value="Genomic_DNA"/>
</dbReference>
<dbReference type="SMART" id="SM00180">
    <property type="entry name" value="EGF_Lam"/>
    <property type="match status" value="3"/>
</dbReference>
<keyword evidence="4" id="KW-0732">Signal</keyword>
<feature type="disulfide bond" evidence="9">
    <location>
        <begin position="412"/>
        <end position="421"/>
    </location>
</feature>
<comment type="caution">
    <text evidence="13">The sequence shown here is derived from an EMBL/GenBank/DDBJ whole genome shotgun (WGS) entry which is preliminary data.</text>
</comment>
<dbReference type="AlphaFoldDB" id="A0A9W8CCU7"/>
<dbReference type="InterPro" id="IPR001134">
    <property type="entry name" value="Netrin_domain"/>
</dbReference>
<dbReference type="FunFam" id="2.60.120.260:FF:000173">
    <property type="entry name" value="Netrin 4"/>
    <property type="match status" value="1"/>
</dbReference>
<dbReference type="PROSITE" id="PS50189">
    <property type="entry name" value="NTR"/>
    <property type="match status" value="1"/>
</dbReference>
<dbReference type="GO" id="GO:0007411">
    <property type="term" value="P:axon guidance"/>
    <property type="evidence" value="ECO:0007669"/>
    <property type="project" value="TreeGrafter"/>
</dbReference>
<dbReference type="InterPro" id="IPR002049">
    <property type="entry name" value="LE_dom"/>
</dbReference>
<dbReference type="InterPro" id="IPR008211">
    <property type="entry name" value="Laminin_N"/>
</dbReference>